<dbReference type="RefSeq" id="WP_379704678.1">
    <property type="nucleotide sequence ID" value="NZ_JBHTAT010000001.1"/>
</dbReference>
<comment type="caution">
    <text evidence="2">The sequence shown here is derived from an EMBL/GenBank/DDBJ whole genome shotgun (WGS) entry which is preliminary data.</text>
</comment>
<keyword evidence="1" id="KW-1133">Transmembrane helix</keyword>
<evidence type="ECO:0000313" key="2">
    <source>
        <dbReference type="EMBL" id="MFC7256133.1"/>
    </source>
</evidence>
<keyword evidence="1" id="KW-0812">Transmembrane</keyword>
<dbReference type="EMBL" id="JBHTAT010000001">
    <property type="protein sequence ID" value="MFC7256133.1"/>
    <property type="molecule type" value="Genomic_DNA"/>
</dbReference>
<name>A0ABD5ZZM1_9EURY</name>
<accession>A0ABD5ZZM1</accession>
<gene>
    <name evidence="2" type="ORF">ACFQKE_12650</name>
</gene>
<dbReference type="GeneID" id="96954514"/>
<protein>
    <recommendedName>
        <fullName evidence="4">SipW-cognate class signal peptide</fullName>
    </recommendedName>
</protein>
<feature type="transmembrane region" description="Helical" evidence="1">
    <location>
        <begin position="14"/>
        <end position="36"/>
    </location>
</feature>
<sequence>MDTPAPLGLSRRRILLGVGAVGVAAAGAGVGSLGYLTDDERFRSTVAAGSLDLKLGYRSTYNGDLTDGTPGIDAADCETPGLVDGASVPVVELDDVKPGDCGSVDVDLYVCENPSRLWFAAGLIEAAENTHRPEEIAAGDDTPAVGELGDFVEVTCWVDSDGDGAVGDDEWVLYEGTLAGLTTDAAGGLPVTVDDDGTPVCVDGAAGPVPVALSWCLPLDGPGHNRAITDTVRFDLRFEAVQCRHDAVGRNPFATALPATEPSGTATEPVE</sequence>
<evidence type="ECO:0000256" key="1">
    <source>
        <dbReference type="SAM" id="Phobius"/>
    </source>
</evidence>
<dbReference type="AlphaFoldDB" id="A0ABD5ZZM1"/>
<dbReference type="InterPro" id="IPR006311">
    <property type="entry name" value="TAT_signal"/>
</dbReference>
<dbReference type="Proteomes" id="UP001596434">
    <property type="component" value="Unassembled WGS sequence"/>
</dbReference>
<keyword evidence="1" id="KW-0472">Membrane</keyword>
<proteinExistence type="predicted"/>
<reference evidence="2 3" key="1">
    <citation type="journal article" date="2019" name="Int. J. Syst. Evol. Microbiol.">
        <title>The Global Catalogue of Microorganisms (GCM) 10K type strain sequencing project: providing services to taxonomists for standard genome sequencing and annotation.</title>
        <authorList>
            <consortium name="The Broad Institute Genomics Platform"/>
            <consortium name="The Broad Institute Genome Sequencing Center for Infectious Disease"/>
            <person name="Wu L."/>
            <person name="Ma J."/>
        </authorList>
    </citation>
    <scope>NUCLEOTIDE SEQUENCE [LARGE SCALE GENOMIC DNA]</scope>
    <source>
        <strain evidence="2 3">GX21</strain>
    </source>
</reference>
<dbReference type="PROSITE" id="PS51318">
    <property type="entry name" value="TAT"/>
    <property type="match status" value="1"/>
</dbReference>
<evidence type="ECO:0000313" key="3">
    <source>
        <dbReference type="Proteomes" id="UP001596434"/>
    </source>
</evidence>
<keyword evidence="3" id="KW-1185">Reference proteome</keyword>
<evidence type="ECO:0008006" key="4">
    <source>
        <dbReference type="Google" id="ProtNLM"/>
    </source>
</evidence>
<organism evidence="2 3">
    <name type="scientific">Haloplanus litoreus</name>
    <dbReference type="NCBI Taxonomy" id="767515"/>
    <lineage>
        <taxon>Archaea</taxon>
        <taxon>Methanobacteriati</taxon>
        <taxon>Methanobacteriota</taxon>
        <taxon>Stenosarchaea group</taxon>
        <taxon>Halobacteria</taxon>
        <taxon>Halobacteriales</taxon>
        <taxon>Haloferacaceae</taxon>
        <taxon>Haloplanus</taxon>
    </lineage>
</organism>